<comment type="caution">
    <text evidence="2">The sequence shown here is derived from an EMBL/GenBank/DDBJ whole genome shotgun (WGS) entry which is preliminary data.</text>
</comment>
<dbReference type="InterPro" id="IPR011990">
    <property type="entry name" value="TPR-like_helical_dom_sf"/>
</dbReference>
<organism evidence="2 3">
    <name type="scientific">Trifolium medium</name>
    <dbReference type="NCBI Taxonomy" id="97028"/>
    <lineage>
        <taxon>Eukaryota</taxon>
        <taxon>Viridiplantae</taxon>
        <taxon>Streptophyta</taxon>
        <taxon>Embryophyta</taxon>
        <taxon>Tracheophyta</taxon>
        <taxon>Spermatophyta</taxon>
        <taxon>Magnoliopsida</taxon>
        <taxon>eudicotyledons</taxon>
        <taxon>Gunneridae</taxon>
        <taxon>Pentapetalae</taxon>
        <taxon>rosids</taxon>
        <taxon>fabids</taxon>
        <taxon>Fabales</taxon>
        <taxon>Fabaceae</taxon>
        <taxon>Papilionoideae</taxon>
        <taxon>50 kb inversion clade</taxon>
        <taxon>NPAAA clade</taxon>
        <taxon>Hologalegina</taxon>
        <taxon>IRL clade</taxon>
        <taxon>Trifolieae</taxon>
        <taxon>Trifolium</taxon>
    </lineage>
</organism>
<accession>A0A392RV38</accession>
<dbReference type="Proteomes" id="UP000265520">
    <property type="component" value="Unassembled WGS sequence"/>
</dbReference>
<name>A0A392RV38_9FABA</name>
<dbReference type="InterPro" id="IPR002885">
    <property type="entry name" value="PPR_rpt"/>
</dbReference>
<evidence type="ECO:0000256" key="1">
    <source>
        <dbReference type="ARBA" id="ARBA00022737"/>
    </source>
</evidence>
<dbReference type="EMBL" id="LXQA010280474">
    <property type="protein sequence ID" value="MCI40501.1"/>
    <property type="molecule type" value="Genomic_DNA"/>
</dbReference>
<dbReference type="NCBIfam" id="TIGR00756">
    <property type="entry name" value="PPR"/>
    <property type="match status" value="1"/>
</dbReference>
<proteinExistence type="predicted"/>
<dbReference type="Gene3D" id="1.25.40.10">
    <property type="entry name" value="Tetratricopeptide repeat domain"/>
    <property type="match status" value="1"/>
</dbReference>
<protein>
    <submittedName>
        <fullName evidence="2">Pentatricopeptide repeat-containing protein</fullName>
    </submittedName>
</protein>
<evidence type="ECO:0000313" key="3">
    <source>
        <dbReference type="Proteomes" id="UP000265520"/>
    </source>
</evidence>
<keyword evidence="3" id="KW-1185">Reference proteome</keyword>
<sequence>MDRKLREAKETFKEMIESGIQPDDFTLRALGNLLLNFGVSKQNIGRLEVMVKRDAPRGLKAWMVALSR</sequence>
<dbReference type="AlphaFoldDB" id="A0A392RV38"/>
<feature type="non-terminal residue" evidence="2">
    <location>
        <position position="68"/>
    </location>
</feature>
<keyword evidence="1" id="KW-0677">Repeat</keyword>
<evidence type="ECO:0000313" key="2">
    <source>
        <dbReference type="EMBL" id="MCI40501.1"/>
    </source>
</evidence>
<reference evidence="2 3" key="1">
    <citation type="journal article" date="2018" name="Front. Plant Sci.">
        <title>Red Clover (Trifolium pratense) and Zigzag Clover (T. medium) - A Picture of Genomic Similarities and Differences.</title>
        <authorList>
            <person name="Dluhosova J."/>
            <person name="Istvanek J."/>
            <person name="Nedelnik J."/>
            <person name="Repkova J."/>
        </authorList>
    </citation>
    <scope>NUCLEOTIDE SEQUENCE [LARGE SCALE GENOMIC DNA]</scope>
    <source>
        <strain evidence="3">cv. 10/8</strain>
        <tissue evidence="2">Leaf</tissue>
    </source>
</reference>